<evidence type="ECO:0000313" key="5">
    <source>
        <dbReference type="Proteomes" id="UP000619244"/>
    </source>
</evidence>
<dbReference type="AlphaFoldDB" id="A0A918KLI5"/>
<feature type="region of interest" description="Disordered" evidence="1">
    <location>
        <begin position="22"/>
        <end position="115"/>
    </location>
</feature>
<evidence type="ECO:0000256" key="2">
    <source>
        <dbReference type="SAM" id="Phobius"/>
    </source>
</evidence>
<keyword evidence="2" id="KW-1133">Transmembrane helix</keyword>
<keyword evidence="2" id="KW-0472">Membrane</keyword>
<evidence type="ECO:0008006" key="6">
    <source>
        <dbReference type="Google" id="ProtNLM"/>
    </source>
</evidence>
<feature type="signal peptide" evidence="3">
    <location>
        <begin position="1"/>
        <end position="23"/>
    </location>
</feature>
<reference evidence="4" key="2">
    <citation type="submission" date="2020-09" db="EMBL/GenBank/DDBJ databases">
        <authorList>
            <person name="Sun Q."/>
            <person name="Ohkuma M."/>
        </authorList>
    </citation>
    <scope>NUCLEOTIDE SEQUENCE</scope>
    <source>
        <strain evidence="4">JCM 4790</strain>
    </source>
</reference>
<dbReference type="Proteomes" id="UP000619244">
    <property type="component" value="Unassembled WGS sequence"/>
</dbReference>
<accession>A0A918KLI5</accession>
<dbReference type="EMBL" id="BMVU01000007">
    <property type="protein sequence ID" value="GGX67950.1"/>
    <property type="molecule type" value="Genomic_DNA"/>
</dbReference>
<evidence type="ECO:0000313" key="4">
    <source>
        <dbReference type="EMBL" id="GGX67950.1"/>
    </source>
</evidence>
<name>A0A918KLI5_9ACTN</name>
<comment type="caution">
    <text evidence="4">The sequence shown here is derived from an EMBL/GenBank/DDBJ whole genome shotgun (WGS) entry which is preliminary data.</text>
</comment>
<evidence type="ECO:0000256" key="3">
    <source>
        <dbReference type="SAM" id="SignalP"/>
    </source>
</evidence>
<keyword evidence="3" id="KW-0732">Signal</keyword>
<feature type="chain" id="PRO_5037226392" description="LPXTG cell wall anchor domain-containing protein" evidence="3">
    <location>
        <begin position="24"/>
        <end position="347"/>
    </location>
</feature>
<reference evidence="4" key="1">
    <citation type="journal article" date="2014" name="Int. J. Syst. Evol. Microbiol.">
        <title>Complete genome sequence of Corynebacterium casei LMG S-19264T (=DSM 44701T), isolated from a smear-ripened cheese.</title>
        <authorList>
            <consortium name="US DOE Joint Genome Institute (JGI-PGF)"/>
            <person name="Walter F."/>
            <person name="Albersmeier A."/>
            <person name="Kalinowski J."/>
            <person name="Ruckert C."/>
        </authorList>
    </citation>
    <scope>NUCLEOTIDE SEQUENCE</scope>
    <source>
        <strain evidence="4">JCM 4790</strain>
    </source>
</reference>
<feature type="compositionally biased region" description="Low complexity" evidence="1">
    <location>
        <begin position="284"/>
        <end position="300"/>
    </location>
</feature>
<feature type="compositionally biased region" description="Low complexity" evidence="1">
    <location>
        <begin position="33"/>
        <end position="69"/>
    </location>
</feature>
<proteinExistence type="predicted"/>
<sequence length="347" mass="34970">MAAAAATAVIAPLALLSAPAAFAEQSEQPPSGTPSDASSQSASSSPSAPESVPASESASTTPPAPSDGTGVPGGAPSGSTTPSGSATPSDSAEPSESADPADPEDPIDPAVPYCEEIDGDYTDAKVSADIKGLPGKIVAGDGFHAFQLVVTNKSDLDLRNVAFYAEVENFEIDEAKYLSSHVDLQFKNPESGAWERIGSDEWAGDYFFFTETLRAKASQKVDLRVGVDAGAPAGDAYTFASGAYLDNVEGQECVAEGWALYDFTVLRPGSPNPSPGTAKPGTTKPGDGVKGPVKKPQGDVSALPTGSLAETGSDPVLPVVGLVGGVAVVAGAGAVFAARRRRAGADA</sequence>
<evidence type="ECO:0000256" key="1">
    <source>
        <dbReference type="SAM" id="MobiDB-lite"/>
    </source>
</evidence>
<organism evidence="4 5">
    <name type="scientific">Streptomyces minutiscleroticus</name>
    <dbReference type="NCBI Taxonomy" id="68238"/>
    <lineage>
        <taxon>Bacteria</taxon>
        <taxon>Bacillati</taxon>
        <taxon>Actinomycetota</taxon>
        <taxon>Actinomycetes</taxon>
        <taxon>Kitasatosporales</taxon>
        <taxon>Streptomycetaceae</taxon>
        <taxon>Streptomyces</taxon>
    </lineage>
</organism>
<feature type="transmembrane region" description="Helical" evidence="2">
    <location>
        <begin position="316"/>
        <end position="338"/>
    </location>
</feature>
<keyword evidence="2" id="KW-0812">Transmembrane</keyword>
<protein>
    <recommendedName>
        <fullName evidence="6">LPXTG cell wall anchor domain-containing protein</fullName>
    </recommendedName>
</protein>
<keyword evidence="5" id="KW-1185">Reference proteome</keyword>
<feature type="compositionally biased region" description="Low complexity" evidence="1">
    <location>
        <begin position="77"/>
        <end position="98"/>
    </location>
</feature>
<feature type="region of interest" description="Disordered" evidence="1">
    <location>
        <begin position="270"/>
        <end position="314"/>
    </location>
</feature>
<gene>
    <name evidence="4" type="ORF">GCM10010358_22990</name>
</gene>